<dbReference type="EMBL" id="JAUSVU010000040">
    <property type="protein sequence ID" value="MDQ0537190.1"/>
    <property type="molecule type" value="Genomic_DNA"/>
</dbReference>
<evidence type="ECO:0008006" key="3">
    <source>
        <dbReference type="Google" id="ProtNLM"/>
    </source>
</evidence>
<protein>
    <recommendedName>
        <fullName evidence="3">DUF1488 domain-containing protein</fullName>
    </recommendedName>
</protein>
<gene>
    <name evidence="1" type="ORF">QO018_006090</name>
</gene>
<keyword evidence="2" id="KW-1185">Reference proteome</keyword>
<dbReference type="Proteomes" id="UP001244552">
    <property type="component" value="Unassembled WGS sequence"/>
</dbReference>
<proteinExistence type="predicted"/>
<evidence type="ECO:0000313" key="1">
    <source>
        <dbReference type="EMBL" id="MDQ0537190.1"/>
    </source>
</evidence>
<name>A0ABU0MUN7_9PROT</name>
<dbReference type="RefSeq" id="WP_209990886.1">
    <property type="nucleotide sequence ID" value="NZ_JAGINO010000038.1"/>
</dbReference>
<organism evidence="1 2">
    <name type="scientific">Azospirillum picis</name>
    <dbReference type="NCBI Taxonomy" id="488438"/>
    <lineage>
        <taxon>Bacteria</taxon>
        <taxon>Pseudomonadati</taxon>
        <taxon>Pseudomonadota</taxon>
        <taxon>Alphaproteobacteria</taxon>
        <taxon>Rhodospirillales</taxon>
        <taxon>Azospirillaceae</taxon>
        <taxon>Azospirillum</taxon>
    </lineage>
</organism>
<sequence>MTADGPVWRSDIDALVFRPAGHGGWCAVHRLAFRALLGRRDPAPEDCLAHAVARRDAFDRAAAEKIRRRGLDAGDSLHLTSRDVERACG</sequence>
<accession>A0ABU0MUN7</accession>
<reference evidence="1 2" key="1">
    <citation type="submission" date="2023-07" db="EMBL/GenBank/DDBJ databases">
        <title>Genomic Encyclopedia of Type Strains, Phase IV (KMG-IV): sequencing the most valuable type-strain genomes for metagenomic binning, comparative biology and taxonomic classification.</title>
        <authorList>
            <person name="Goeker M."/>
        </authorList>
    </citation>
    <scope>NUCLEOTIDE SEQUENCE [LARGE SCALE GENOMIC DNA]</scope>
    <source>
        <strain evidence="1 2">DSM 19922</strain>
    </source>
</reference>
<comment type="caution">
    <text evidence="1">The sequence shown here is derived from an EMBL/GenBank/DDBJ whole genome shotgun (WGS) entry which is preliminary data.</text>
</comment>
<evidence type="ECO:0000313" key="2">
    <source>
        <dbReference type="Proteomes" id="UP001244552"/>
    </source>
</evidence>